<sequence>MTPPERARTRGGVAPGRDGEDERVRTIEREPGAEAVRPGSAPAGLPPVLIGLGLMLVAFNLRPALSSVGPLLPGIRAETGLSGALAGALVTLPVLCLGVFGRLAPLLVRRIGPDAGVLAGLLVLALGLALRGLGGLPLLFLGSVVAAAAIGIVGVILPGIVKRDFPDRAGLMTGLYTALLCLGAAAGAGFTVPVRQALGLGWEGALMLWAAPALVAAAAWLPFVRSRPLPSGPGARPSGALWRDPLAWQVTAFMGLQSSLAYIVFGWLPAALVDRGFDIVTAGLVASVSALAQGVLALVVPTLAARRPDQRPWVVLVVSLPLVGFAGLLVGPLALAWGFALLLGLGLGGCFGLALTLIVLRAGDPRAAAELSAMAQGVGYCGAALGPFLVGIVHEASGGWGLPAALYVALCLAAGSFGLLAARNRTVRI</sequence>
<feature type="transmembrane region" description="Helical" evidence="5">
    <location>
        <begin position="312"/>
        <end position="330"/>
    </location>
</feature>
<evidence type="ECO:0000256" key="1">
    <source>
        <dbReference type="ARBA" id="ARBA00022692"/>
    </source>
</evidence>
<dbReference type="InterPro" id="IPR052524">
    <property type="entry name" value="MFS_Cyanate_Porter"/>
</dbReference>
<evidence type="ECO:0000313" key="6">
    <source>
        <dbReference type="EMBL" id="AWN46832.1"/>
    </source>
</evidence>
<keyword evidence="7" id="KW-1185">Reference proteome</keyword>
<feature type="transmembrane region" description="Helical" evidence="5">
    <location>
        <begin position="206"/>
        <end position="224"/>
    </location>
</feature>
<dbReference type="AlphaFoldDB" id="A0A2U8WNN7"/>
<dbReference type="SUPFAM" id="SSF103473">
    <property type="entry name" value="MFS general substrate transporter"/>
    <property type="match status" value="1"/>
</dbReference>
<proteinExistence type="predicted"/>
<dbReference type="Pfam" id="PF07690">
    <property type="entry name" value="MFS_1"/>
    <property type="match status" value="1"/>
</dbReference>
<organism evidence="6 7">
    <name type="scientific">Methylobacterium terrae</name>
    <dbReference type="NCBI Taxonomy" id="2202827"/>
    <lineage>
        <taxon>Bacteria</taxon>
        <taxon>Pseudomonadati</taxon>
        <taxon>Pseudomonadota</taxon>
        <taxon>Alphaproteobacteria</taxon>
        <taxon>Hyphomicrobiales</taxon>
        <taxon>Methylobacteriaceae</taxon>
        <taxon>Methylobacterium</taxon>
    </lineage>
</organism>
<keyword evidence="1 5" id="KW-0812">Transmembrane</keyword>
<accession>A0A2U8WNN7</accession>
<gene>
    <name evidence="6" type="ORF">DK419_11355</name>
</gene>
<dbReference type="OrthoDB" id="5317164at2"/>
<dbReference type="PANTHER" id="PTHR23523:SF2">
    <property type="entry name" value="2-NITROIMIDAZOLE TRANSPORTER"/>
    <property type="match status" value="1"/>
</dbReference>
<evidence type="ECO:0000256" key="3">
    <source>
        <dbReference type="ARBA" id="ARBA00023136"/>
    </source>
</evidence>
<protein>
    <submittedName>
        <fullName evidence="6">Cyanate transporter</fullName>
    </submittedName>
</protein>
<feature type="transmembrane region" description="Helical" evidence="5">
    <location>
        <begin position="279"/>
        <end position="300"/>
    </location>
</feature>
<name>A0A2U8WNN7_9HYPH</name>
<feature type="region of interest" description="Disordered" evidence="4">
    <location>
        <begin position="1"/>
        <end position="24"/>
    </location>
</feature>
<feature type="transmembrane region" description="Helical" evidence="5">
    <location>
        <begin position="81"/>
        <end position="103"/>
    </location>
</feature>
<dbReference type="Proteomes" id="UP000245444">
    <property type="component" value="Chromosome"/>
</dbReference>
<evidence type="ECO:0000256" key="4">
    <source>
        <dbReference type="SAM" id="MobiDB-lite"/>
    </source>
</evidence>
<evidence type="ECO:0000256" key="2">
    <source>
        <dbReference type="ARBA" id="ARBA00022989"/>
    </source>
</evidence>
<feature type="transmembrane region" description="Helical" evidence="5">
    <location>
        <begin position="372"/>
        <end position="394"/>
    </location>
</feature>
<keyword evidence="3 5" id="KW-0472">Membrane</keyword>
<feature type="transmembrane region" description="Helical" evidence="5">
    <location>
        <begin position="139"/>
        <end position="161"/>
    </location>
</feature>
<dbReference type="PANTHER" id="PTHR23523">
    <property type="match status" value="1"/>
</dbReference>
<feature type="transmembrane region" description="Helical" evidence="5">
    <location>
        <begin position="115"/>
        <end position="133"/>
    </location>
</feature>
<feature type="transmembrane region" description="Helical" evidence="5">
    <location>
        <begin position="43"/>
        <end position="61"/>
    </location>
</feature>
<dbReference type="InterPro" id="IPR036259">
    <property type="entry name" value="MFS_trans_sf"/>
</dbReference>
<feature type="transmembrane region" description="Helical" evidence="5">
    <location>
        <begin position="336"/>
        <end position="360"/>
    </location>
</feature>
<evidence type="ECO:0000256" key="5">
    <source>
        <dbReference type="SAM" id="Phobius"/>
    </source>
</evidence>
<evidence type="ECO:0000313" key="7">
    <source>
        <dbReference type="Proteomes" id="UP000245444"/>
    </source>
</evidence>
<dbReference type="Gene3D" id="1.20.1250.20">
    <property type="entry name" value="MFS general substrate transporter like domains"/>
    <property type="match status" value="2"/>
</dbReference>
<dbReference type="KEGG" id="mtea:DK419_11355"/>
<feature type="transmembrane region" description="Helical" evidence="5">
    <location>
        <begin position="173"/>
        <end position="194"/>
    </location>
</feature>
<reference evidence="6 7" key="1">
    <citation type="submission" date="2018-05" db="EMBL/GenBank/DDBJ databases">
        <title>Complete Genome Sequence of Methylobacterium sp. 17Sr1-28.</title>
        <authorList>
            <person name="Srinivasan S."/>
        </authorList>
    </citation>
    <scope>NUCLEOTIDE SEQUENCE [LARGE SCALE GENOMIC DNA]</scope>
    <source>
        <strain evidence="6 7">17Sr1-28</strain>
    </source>
</reference>
<feature type="transmembrane region" description="Helical" evidence="5">
    <location>
        <begin position="245"/>
        <end position="267"/>
    </location>
</feature>
<dbReference type="GO" id="GO:0022857">
    <property type="term" value="F:transmembrane transporter activity"/>
    <property type="evidence" value="ECO:0007669"/>
    <property type="project" value="InterPro"/>
</dbReference>
<feature type="transmembrane region" description="Helical" evidence="5">
    <location>
        <begin position="400"/>
        <end position="422"/>
    </location>
</feature>
<dbReference type="EMBL" id="CP029553">
    <property type="protein sequence ID" value="AWN46832.1"/>
    <property type="molecule type" value="Genomic_DNA"/>
</dbReference>
<keyword evidence="2 5" id="KW-1133">Transmembrane helix</keyword>
<dbReference type="InterPro" id="IPR011701">
    <property type="entry name" value="MFS"/>
</dbReference>